<feature type="region of interest" description="Disordered" evidence="1">
    <location>
        <begin position="54"/>
        <end position="138"/>
    </location>
</feature>
<evidence type="ECO:0000313" key="3">
    <source>
        <dbReference type="Proteomes" id="UP001066276"/>
    </source>
</evidence>
<reference evidence="2" key="1">
    <citation type="journal article" date="2022" name="bioRxiv">
        <title>Sequencing and chromosome-scale assembly of the giantPleurodeles waltlgenome.</title>
        <authorList>
            <person name="Brown T."/>
            <person name="Elewa A."/>
            <person name="Iarovenko S."/>
            <person name="Subramanian E."/>
            <person name="Araus A.J."/>
            <person name="Petzold A."/>
            <person name="Susuki M."/>
            <person name="Suzuki K.-i.T."/>
            <person name="Hayashi T."/>
            <person name="Toyoda A."/>
            <person name="Oliveira C."/>
            <person name="Osipova E."/>
            <person name="Leigh N.D."/>
            <person name="Simon A."/>
            <person name="Yun M.H."/>
        </authorList>
    </citation>
    <scope>NUCLEOTIDE SEQUENCE</scope>
    <source>
        <strain evidence="2">20211129_DDA</strain>
        <tissue evidence="2">Liver</tissue>
    </source>
</reference>
<feature type="compositionally biased region" description="Low complexity" evidence="1">
    <location>
        <begin position="167"/>
        <end position="182"/>
    </location>
</feature>
<keyword evidence="3" id="KW-1185">Reference proteome</keyword>
<dbReference type="AlphaFoldDB" id="A0AAV7SI37"/>
<evidence type="ECO:0000256" key="1">
    <source>
        <dbReference type="SAM" id="MobiDB-lite"/>
    </source>
</evidence>
<gene>
    <name evidence="2" type="ORF">NDU88_004200</name>
</gene>
<accession>A0AAV7SI37</accession>
<protein>
    <submittedName>
        <fullName evidence="2">Uncharacterized protein</fullName>
    </submittedName>
</protein>
<evidence type="ECO:0000313" key="2">
    <source>
        <dbReference type="EMBL" id="KAJ1163747.1"/>
    </source>
</evidence>
<organism evidence="2 3">
    <name type="scientific">Pleurodeles waltl</name>
    <name type="common">Iberian ribbed newt</name>
    <dbReference type="NCBI Taxonomy" id="8319"/>
    <lineage>
        <taxon>Eukaryota</taxon>
        <taxon>Metazoa</taxon>
        <taxon>Chordata</taxon>
        <taxon>Craniata</taxon>
        <taxon>Vertebrata</taxon>
        <taxon>Euteleostomi</taxon>
        <taxon>Amphibia</taxon>
        <taxon>Batrachia</taxon>
        <taxon>Caudata</taxon>
        <taxon>Salamandroidea</taxon>
        <taxon>Salamandridae</taxon>
        <taxon>Pleurodelinae</taxon>
        <taxon>Pleurodeles</taxon>
    </lineage>
</organism>
<comment type="caution">
    <text evidence="2">The sequence shown here is derived from an EMBL/GenBank/DDBJ whole genome shotgun (WGS) entry which is preliminary data.</text>
</comment>
<dbReference type="EMBL" id="JANPWB010000008">
    <property type="protein sequence ID" value="KAJ1163747.1"/>
    <property type="molecule type" value="Genomic_DNA"/>
</dbReference>
<feature type="compositionally biased region" description="Basic residues" evidence="1">
    <location>
        <begin position="187"/>
        <end position="209"/>
    </location>
</feature>
<sequence>MGVGAEFGWRGWGHHVSASLLKRARNLTTGDEVGLPPLVVPPPATAVPIRRTGTLVHRKKHHPPAARANRLSRIRSGYPAAGTADSSAADRPGTEARPLQQRNPRGEAAGVPPPQRYPPAGKNTGVWLQGAPHPSRSVPYNTRCSARVQKALQHAHQALQHALLSASAESTPTRAPGPTTRAAQRECRKHSNARTKHQGVPHPSRRIPLLRHPPTGPPQPQN</sequence>
<feature type="region of interest" description="Disordered" evidence="1">
    <location>
        <begin position="167"/>
        <end position="222"/>
    </location>
</feature>
<proteinExistence type="predicted"/>
<name>A0AAV7SI37_PLEWA</name>
<dbReference type="Proteomes" id="UP001066276">
    <property type="component" value="Chromosome 4_2"/>
</dbReference>